<feature type="chain" id="PRO_5038613453" evidence="4">
    <location>
        <begin position="24"/>
        <end position="2678"/>
    </location>
</feature>
<dbReference type="InterPro" id="IPR055354">
    <property type="entry name" value="DUF7507"/>
</dbReference>
<feature type="domain" description="DUF7507" evidence="6">
    <location>
        <begin position="2411"/>
        <end position="2505"/>
    </location>
</feature>
<keyword evidence="3" id="KW-1133">Transmembrane helix</keyword>
<evidence type="ECO:0000256" key="3">
    <source>
        <dbReference type="SAM" id="Phobius"/>
    </source>
</evidence>
<protein>
    <submittedName>
        <fullName evidence="7">InlB B-repeat-containing protein</fullName>
    </submittedName>
</protein>
<name>A0A6L5X449_9FIRM</name>
<feature type="compositionally biased region" description="Basic and acidic residues" evidence="2">
    <location>
        <begin position="713"/>
        <end position="726"/>
    </location>
</feature>
<organism evidence="7 8">
    <name type="scientific">Porcincola intestinalis</name>
    <dbReference type="NCBI Taxonomy" id="2606632"/>
    <lineage>
        <taxon>Bacteria</taxon>
        <taxon>Bacillati</taxon>
        <taxon>Bacillota</taxon>
        <taxon>Clostridia</taxon>
        <taxon>Lachnospirales</taxon>
        <taxon>Lachnospiraceae</taxon>
        <taxon>Porcincola</taxon>
    </lineage>
</organism>
<dbReference type="Pfam" id="PF09479">
    <property type="entry name" value="Flg_new"/>
    <property type="match status" value="5"/>
</dbReference>
<evidence type="ECO:0000259" key="5">
    <source>
        <dbReference type="Pfam" id="PF18998"/>
    </source>
</evidence>
<feature type="compositionally biased region" description="Low complexity" evidence="2">
    <location>
        <begin position="43"/>
        <end position="75"/>
    </location>
</feature>
<comment type="subcellular location">
    <subcellularLocation>
        <location evidence="1">Cell envelope</location>
    </subcellularLocation>
</comment>
<evidence type="ECO:0000313" key="8">
    <source>
        <dbReference type="Proteomes" id="UP000481852"/>
    </source>
</evidence>
<reference evidence="7 8" key="1">
    <citation type="submission" date="2019-08" db="EMBL/GenBank/DDBJ databases">
        <title>In-depth cultivation of the pig gut microbiome towards novel bacterial diversity and tailored functional studies.</title>
        <authorList>
            <person name="Wylensek D."/>
            <person name="Hitch T.C.A."/>
            <person name="Clavel T."/>
        </authorList>
    </citation>
    <scope>NUCLEOTIDE SEQUENCE [LARGE SCALE GENOMIC DNA]</scope>
    <source>
        <strain evidence="7 8">Oil+RF-744-WCA-WT-11</strain>
    </source>
</reference>
<dbReference type="Proteomes" id="UP000481852">
    <property type="component" value="Unassembled WGS sequence"/>
</dbReference>
<dbReference type="Pfam" id="PF24346">
    <property type="entry name" value="DUF7507"/>
    <property type="match status" value="3"/>
</dbReference>
<feature type="transmembrane region" description="Helical" evidence="3">
    <location>
        <begin position="2651"/>
        <end position="2669"/>
    </location>
</feature>
<feature type="domain" description="DUF7507" evidence="6">
    <location>
        <begin position="2299"/>
        <end position="2397"/>
    </location>
</feature>
<feature type="region of interest" description="Disordered" evidence="2">
    <location>
        <begin position="713"/>
        <end position="737"/>
    </location>
</feature>
<comment type="caution">
    <text evidence="7">The sequence shown here is derived from an EMBL/GenBank/DDBJ whole genome shotgun (WGS) entry which is preliminary data.</text>
</comment>
<feature type="domain" description="Bacterial repeat" evidence="5">
    <location>
        <begin position="161"/>
        <end position="237"/>
    </location>
</feature>
<proteinExistence type="predicted"/>
<dbReference type="InterPro" id="IPR013378">
    <property type="entry name" value="InlB-like_B-rpt"/>
</dbReference>
<evidence type="ECO:0000259" key="6">
    <source>
        <dbReference type="Pfam" id="PF24346"/>
    </source>
</evidence>
<keyword evidence="4" id="KW-0732">Signal</keyword>
<dbReference type="InterPro" id="IPR042229">
    <property type="entry name" value="Listeria/Bacterioides_rpt_sf"/>
</dbReference>
<feature type="compositionally biased region" description="Pro residues" evidence="2">
    <location>
        <begin position="76"/>
        <end position="91"/>
    </location>
</feature>
<feature type="domain" description="Bacterial repeat" evidence="5">
    <location>
        <begin position="247"/>
        <end position="325"/>
    </location>
</feature>
<feature type="compositionally biased region" description="Polar residues" evidence="2">
    <location>
        <begin position="727"/>
        <end position="737"/>
    </location>
</feature>
<keyword evidence="3" id="KW-0472">Membrane</keyword>
<evidence type="ECO:0000256" key="2">
    <source>
        <dbReference type="SAM" id="MobiDB-lite"/>
    </source>
</evidence>
<accession>A0A6L5X449</accession>
<dbReference type="Pfam" id="PF18998">
    <property type="entry name" value="Flg_new_2"/>
    <property type="match status" value="2"/>
</dbReference>
<feature type="domain" description="DUF7507" evidence="6">
    <location>
        <begin position="2522"/>
        <end position="2616"/>
    </location>
</feature>
<dbReference type="RefSeq" id="WP_154523422.1">
    <property type="nucleotide sequence ID" value="NZ_VULZ01000003.1"/>
</dbReference>
<feature type="region of interest" description="Disordered" evidence="2">
    <location>
        <begin position="36"/>
        <end position="154"/>
    </location>
</feature>
<dbReference type="GO" id="GO:0030313">
    <property type="term" value="C:cell envelope"/>
    <property type="evidence" value="ECO:0007669"/>
    <property type="project" value="UniProtKB-SubCell"/>
</dbReference>
<feature type="compositionally biased region" description="Basic and acidic residues" evidence="2">
    <location>
        <begin position="2496"/>
        <end position="2516"/>
    </location>
</feature>
<evidence type="ECO:0000256" key="4">
    <source>
        <dbReference type="SAM" id="SignalP"/>
    </source>
</evidence>
<evidence type="ECO:0000313" key="7">
    <source>
        <dbReference type="EMBL" id="MSS14163.1"/>
    </source>
</evidence>
<feature type="signal peptide" evidence="4">
    <location>
        <begin position="1"/>
        <end position="23"/>
    </location>
</feature>
<evidence type="ECO:0000256" key="1">
    <source>
        <dbReference type="ARBA" id="ARBA00004196"/>
    </source>
</evidence>
<gene>
    <name evidence="7" type="ORF">FYJ35_03750</name>
</gene>
<dbReference type="InterPro" id="IPR047589">
    <property type="entry name" value="DUF11_rpt"/>
</dbReference>
<feature type="compositionally biased region" description="Low complexity" evidence="2">
    <location>
        <begin position="92"/>
        <end position="142"/>
    </location>
</feature>
<keyword evidence="8" id="KW-1185">Reference proteome</keyword>
<keyword evidence="3" id="KW-0812">Transmembrane</keyword>
<dbReference type="InterPro" id="IPR044060">
    <property type="entry name" value="Bacterial_rp_domain"/>
</dbReference>
<dbReference type="NCBIfam" id="TIGR01451">
    <property type="entry name" value="B_ant_repeat"/>
    <property type="match status" value="2"/>
</dbReference>
<feature type="region of interest" description="Disordered" evidence="2">
    <location>
        <begin position="2495"/>
        <end position="2517"/>
    </location>
</feature>
<dbReference type="Gene3D" id="2.60.40.4270">
    <property type="entry name" value="Listeria-Bacteroides repeat domain"/>
    <property type="match status" value="5"/>
</dbReference>
<sequence length="2678" mass="287112">MKTQRKRLAAVLLSATLTLSNLAGILPQSNVLAAEESVQTEMAQAESASSEAQPAPAAAEAAQPAPAPAAEAAQPAPAPAAEPAQPAPAPAEEPAAAAPAESVSTPEPAAAETPAAPQQESAAPAESQSAESSAADTQQSASNSKLTEKEGQTAGKAETVTVYYAAAEGGSVSSASEVVQASSGQTVGSEAKAAEGFVFKNWTAPDGTVVSTSAFFAPQISSVTNGGSYTYTAHFEKAAEAPATRMVTVEYVAGNGGTVDRDSETVDVLSADAALLGSTATAQEGYQFVDWTASDDSIVSSNAFFVPALSADMPEKTVYTANFKKTDTMPAQDFEGSVSGVSVRVHADEGRFPEGTTMHLAPVSKASILNNDSVQDAVGEDKEVVDAIAVDITFQDKDGKEIEPAGTISVNMATSRDVSGDRHQVLHIDDSGNASQVTDASADGASFEAGEFSIYVITGIGTTAQDPAVETWNFYGADNSTILSTQSVKNEETIVSPKTPEKDGYIFQGWAYSVERAKSGAVDVTAFTIRTADVSTTQTINLYPVFSQKLYVFFMDNYKRVWETKEGKKGDKISTSDVTLPLGSEESVTGWYTDSSLTGEAVAEVTLENSDVTLYPKVESGHYLFFSSGDGASYVAPQFVSANAATAKPADPTRSGYTFKGWASVPDSAKADYIFGGKLNQNTTVYAVWEANTNTNYTVIYWKQSVNDKKDAKGSEKTYDYEESDTRTGTSGQTASPVYLDQNQNYTGFHYNSSKSVPVTINGDGTTILNVYYDRNTLTIDFYKPSGLFGSKWSLDKTFTGLYGQTLAQNGYTWPSEYNWYNSRGRNHLTFLDAFIFDTLDEYGDTTKISLYRDNSSGDITINHYKQNLDGSYSSTPTNSTKTNGGTFYFSNKYNGFTLDTYSTNGYQWKSASVGDSTPYRSNLYIRYTRNDYTLSFYNYNEVSRKEQVLYEALLSSYANYVPDRPSELSEDFQFEGWYKEPELTQKFDFSQTMPAGGITLYAKWAEPTYNGTVHLTIDGTGETTGLTIGYGATISEADMPTVVDADGNTVFQGKDENTVKLPKDVDWIGWATKNGTQYTAFQFATQIFDDITLYPYYVSKTKYTVTYDVNGGSGTVTDGKEYASGSYADIQSGDSVTAPEGKAFLYWNTDKEGKGVSYYPGDKLLVNDKATLYAVYGDPAQTTSLTYRSNYPAGSGQTDTEKLQSVNGSETLQNNASFKALTVADAGFTVPDGYYFKGWNTAANGSGTSVAAGADILVDADGTNKLYAQWEKKKAVVLTVTGKNVIVPYDGKEHSVKGYTTAIKVDGATATVLPGNLQLDESKAIGKTATGTDADTYYIGLVQGDFSITGTDLEKYSVTIQVTDGGLTIQPRTVTLKSASATMAYDGTTLTAQDVTIGSLGFIKGEVTSVAAKGTQTAVGTSDNKPIEIVKGTNYKDSNYDIKYEYGTLTVTKSSAAFTIKANNAEKTYDGTALTESRYTVTKPQGFEKFEVTAVVSGTITDAGTADNTVDSYTIKDLSGTDVTGNFTNVIKENGTLKVNPRQVTLTSATDSKIYDGTPLTNDKVTVTGDGFVDGEIEEGSIKATGSQLEKGTSENPIAYNTVKDKFKEKNYEIEEIIGTLTVYPKGTELVVTAPSGSWKYDGTVHSTENKVTATWPSGDDAAKYTVTATVSGSVKDVRDGTVANVIDKDSIKITEKSTGKDVTSNFDMGKITTKNGTLQVTPRKVVLLSASGSKPYDGTALELPIVTVTGDGFVDGEIADGSIKATGTITEVGSVTNSITYSPAPFGGFDENNYEIRKEEGTLSISKAEIAFLITANSHTWPYDGKAHSDSGYTVTVPENYQETYGAFKVEAVVEGSVTNVTEKQVANKITSVTVKKQNGLLWEDVTGQFDTDDMILEDGELQISPVNLTLTSESYTKEYDGTPLERPNVKTEGSIITTNGKAQISNIRATGSVIGVTTDPVPNTITYETSEDFIPENYIISKEEGLLAVTKNTKAEIILTAKNASKTYDGTPLTEPGVDVTGLPDGFTAQAEAGGSITNVSQTVEGNNPVSSYKILDKEGKDVKDWFTNVTTKAGTLTITAREITLTSADATKPYDGSPLEKEEVTVSGTVGLADTHIIEYTFTGSQTYVGSSPNTFTYLIKDKEGNEIPVSEVMPAPKKSLRAASQDSVKKGNYIITVVYGTLTVTDDVKPEQVVSKTHEGKAYQLGEQIVFEIRVTNIYDTAQTITLIEQDGVVFTGPYTFTNVEPGQTVTTSAFHVVNEDDLKNGTYTNTVKADFKEVKKTWEGTDDENQFAHLTLEKEVTNAPADGTAYMNGETIRYRITLTNDGTTALYNLNVADILTGDKWNGIEKLAPGGQLTFDTSYKVTDPDAENGFVTNQAVGNAQDANGNFVEPQPASVRVAVQKAKPSLYLEKTSDKDKAVDLGETIHYTIHLVNNGNTTVSDIVVTDEMTGDSWNAGTLKPGEDKTFHTEYVVTEKDILAGSVKNVALADGKDPNGDKTDVTPGEKENKTVPENAHLTVTKKTVSSPKNHSGYAVGETIRYQIEAFNDGNLTLTDVEVTDPLTGETWKVEKLVPGEKQTFETKYTVTEKDQSAGKVVNKATGKGKTPGTTKLIVVPGRTSDPVLPKSNEVVTTSTAVPTGDPTQTGAYLAMLLVAAAGIMILSRKKKEERRK</sequence>
<dbReference type="EMBL" id="VULZ01000003">
    <property type="protein sequence ID" value="MSS14163.1"/>
    <property type="molecule type" value="Genomic_DNA"/>
</dbReference>